<feature type="domain" description="Major facilitator superfamily (MFS) profile" evidence="6">
    <location>
        <begin position="73"/>
        <end position="514"/>
    </location>
</feature>
<dbReference type="GO" id="GO:0005886">
    <property type="term" value="C:plasma membrane"/>
    <property type="evidence" value="ECO:0007669"/>
    <property type="project" value="TreeGrafter"/>
</dbReference>
<evidence type="ECO:0000256" key="3">
    <source>
        <dbReference type="ARBA" id="ARBA00022989"/>
    </source>
</evidence>
<dbReference type="PANTHER" id="PTHR23502:SF2">
    <property type="entry name" value="TRANSPORTER, PUTATIVE (AFU_ORTHOLOGUE AFUA_2G08910)-RELATED"/>
    <property type="match status" value="1"/>
</dbReference>
<dbReference type="InterPro" id="IPR020846">
    <property type="entry name" value="MFS_dom"/>
</dbReference>
<keyword evidence="4 5" id="KW-0472">Membrane</keyword>
<dbReference type="AlphaFoldDB" id="A0A6A6W016"/>
<dbReference type="InterPro" id="IPR036259">
    <property type="entry name" value="MFS_trans_sf"/>
</dbReference>
<feature type="transmembrane region" description="Helical" evidence="5">
    <location>
        <begin position="393"/>
        <end position="412"/>
    </location>
</feature>
<proteinExistence type="predicted"/>
<feature type="transmembrane region" description="Helical" evidence="5">
    <location>
        <begin position="490"/>
        <end position="511"/>
    </location>
</feature>
<dbReference type="OrthoDB" id="2585655at2759"/>
<feature type="transmembrane region" description="Helical" evidence="5">
    <location>
        <begin position="109"/>
        <end position="127"/>
    </location>
</feature>
<dbReference type="SUPFAM" id="SSF103473">
    <property type="entry name" value="MFS general substrate transporter"/>
    <property type="match status" value="1"/>
</dbReference>
<feature type="transmembrane region" description="Helical" evidence="5">
    <location>
        <begin position="424"/>
        <end position="447"/>
    </location>
</feature>
<feature type="transmembrane region" description="Helical" evidence="5">
    <location>
        <begin position="139"/>
        <end position="163"/>
    </location>
</feature>
<evidence type="ECO:0000313" key="7">
    <source>
        <dbReference type="EMBL" id="KAF2755489.1"/>
    </source>
</evidence>
<dbReference type="Proteomes" id="UP000799437">
    <property type="component" value="Unassembled WGS sequence"/>
</dbReference>
<dbReference type="FunFam" id="1.20.1250.20:FF:000318">
    <property type="entry name" value="MFS multidrug transporter, putative"/>
    <property type="match status" value="1"/>
</dbReference>
<dbReference type="GO" id="GO:0022857">
    <property type="term" value="F:transmembrane transporter activity"/>
    <property type="evidence" value="ECO:0007669"/>
    <property type="project" value="InterPro"/>
</dbReference>
<name>A0A6A6W016_9PEZI</name>
<dbReference type="PANTHER" id="PTHR23502">
    <property type="entry name" value="MAJOR FACILITATOR SUPERFAMILY"/>
    <property type="match status" value="1"/>
</dbReference>
<gene>
    <name evidence="7" type="ORF">EJ05DRAFT_494003</name>
</gene>
<feature type="transmembrane region" description="Helical" evidence="5">
    <location>
        <begin position="197"/>
        <end position="215"/>
    </location>
</feature>
<evidence type="ECO:0000256" key="2">
    <source>
        <dbReference type="ARBA" id="ARBA00022692"/>
    </source>
</evidence>
<comment type="subcellular location">
    <subcellularLocation>
        <location evidence="1">Membrane</location>
        <topology evidence="1">Multi-pass membrane protein</topology>
    </subcellularLocation>
</comment>
<keyword evidence="3 5" id="KW-1133">Transmembrane helix</keyword>
<dbReference type="Pfam" id="PF07690">
    <property type="entry name" value="MFS_1"/>
    <property type="match status" value="1"/>
</dbReference>
<evidence type="ECO:0000259" key="6">
    <source>
        <dbReference type="PROSITE" id="PS50850"/>
    </source>
</evidence>
<protein>
    <submittedName>
        <fullName evidence="7">MFS multidrug transporter</fullName>
    </submittedName>
</protein>
<dbReference type="EMBL" id="ML996577">
    <property type="protein sequence ID" value="KAF2755489.1"/>
    <property type="molecule type" value="Genomic_DNA"/>
</dbReference>
<evidence type="ECO:0000256" key="5">
    <source>
        <dbReference type="SAM" id="Phobius"/>
    </source>
</evidence>
<feature type="transmembrane region" description="Helical" evidence="5">
    <location>
        <begin position="227"/>
        <end position="246"/>
    </location>
</feature>
<reference evidence="7" key="1">
    <citation type="journal article" date="2020" name="Stud. Mycol.">
        <title>101 Dothideomycetes genomes: a test case for predicting lifestyles and emergence of pathogens.</title>
        <authorList>
            <person name="Haridas S."/>
            <person name="Albert R."/>
            <person name="Binder M."/>
            <person name="Bloem J."/>
            <person name="Labutti K."/>
            <person name="Salamov A."/>
            <person name="Andreopoulos B."/>
            <person name="Baker S."/>
            <person name="Barry K."/>
            <person name="Bills G."/>
            <person name="Bluhm B."/>
            <person name="Cannon C."/>
            <person name="Castanera R."/>
            <person name="Culley D."/>
            <person name="Daum C."/>
            <person name="Ezra D."/>
            <person name="Gonzalez J."/>
            <person name="Henrissat B."/>
            <person name="Kuo A."/>
            <person name="Liang C."/>
            <person name="Lipzen A."/>
            <person name="Lutzoni F."/>
            <person name="Magnuson J."/>
            <person name="Mondo S."/>
            <person name="Nolan M."/>
            <person name="Ohm R."/>
            <person name="Pangilinan J."/>
            <person name="Park H.-J."/>
            <person name="Ramirez L."/>
            <person name="Alfaro M."/>
            <person name="Sun H."/>
            <person name="Tritt A."/>
            <person name="Yoshinaga Y."/>
            <person name="Zwiers L.-H."/>
            <person name="Turgeon B."/>
            <person name="Goodwin S."/>
            <person name="Spatafora J."/>
            <person name="Crous P."/>
            <person name="Grigoriev I."/>
        </authorList>
    </citation>
    <scope>NUCLEOTIDE SEQUENCE</scope>
    <source>
        <strain evidence="7">CBS 121739</strain>
    </source>
</reference>
<feature type="transmembrane region" description="Helical" evidence="5">
    <location>
        <begin position="74"/>
        <end position="97"/>
    </location>
</feature>
<evidence type="ECO:0000256" key="1">
    <source>
        <dbReference type="ARBA" id="ARBA00004141"/>
    </source>
</evidence>
<keyword evidence="8" id="KW-1185">Reference proteome</keyword>
<dbReference type="GeneID" id="54487212"/>
<dbReference type="InterPro" id="IPR011701">
    <property type="entry name" value="MFS"/>
</dbReference>
<evidence type="ECO:0000256" key="4">
    <source>
        <dbReference type="ARBA" id="ARBA00023136"/>
    </source>
</evidence>
<feature type="transmembrane region" description="Helical" evidence="5">
    <location>
        <begin position="298"/>
        <end position="322"/>
    </location>
</feature>
<dbReference type="RefSeq" id="XP_033597940.1">
    <property type="nucleotide sequence ID" value="XM_033746158.1"/>
</dbReference>
<feature type="transmembrane region" description="Helical" evidence="5">
    <location>
        <begin position="342"/>
        <end position="363"/>
    </location>
</feature>
<feature type="transmembrane region" description="Helical" evidence="5">
    <location>
        <begin position="459"/>
        <end position="478"/>
    </location>
</feature>
<accession>A0A6A6W016</accession>
<organism evidence="7 8">
    <name type="scientific">Pseudovirgaria hyperparasitica</name>
    <dbReference type="NCBI Taxonomy" id="470096"/>
    <lineage>
        <taxon>Eukaryota</taxon>
        <taxon>Fungi</taxon>
        <taxon>Dikarya</taxon>
        <taxon>Ascomycota</taxon>
        <taxon>Pezizomycotina</taxon>
        <taxon>Dothideomycetes</taxon>
        <taxon>Dothideomycetes incertae sedis</taxon>
        <taxon>Acrospermales</taxon>
        <taxon>Acrospermaceae</taxon>
        <taxon>Pseudovirgaria</taxon>
    </lineage>
</organism>
<keyword evidence="2 5" id="KW-0812">Transmembrane</keyword>
<evidence type="ECO:0000313" key="8">
    <source>
        <dbReference type="Proteomes" id="UP000799437"/>
    </source>
</evidence>
<sequence length="525" mass="57872">MREEEETSSSSSRDQEKQLGLKSTYIDDSSLAHLPQEHRDYLLQRHGTLALDPMPSMDPADPYNWPGWKKTANLILVAVHAMMTTFTAAAIIPAFEIIAEDLDVSLVKASYLTSMQIAVLGFGPLLWKPISNRYGRRPVWLVSVALSGICNVGCAVSPNYAAMAACRCLVAFFICPAIAIGSGVVVETFFKKDRGRFMGVWTLMVTLGPPAGPFFMGFVAEHIGYRWIYWVLAITNLVQLLLYIPFGPETRYMRVSHTPTTTKPNPKPSPFKAQYLSILTRIDPTPLTALEFLHPLSLAAYPSILIPTLSYTFVFGFASVYLTVEIPQIFIPKFALSPQGLGLQFLGIVVGSVVGEQLAGPLSDWWMNRNRNRDGSEQSSARPRPRPRPEHRLYLSYLGFLLAIVGLVVFGVRTEQAAKGHWNVTPIVGIAVAAAGNQIVTTVLVTYAVDCHGEHSSSIGVFVNVVRSTWGFIGPFWFPDMITKLGVGASGGLMAGIVFVVGWLPVLVLQWRGGRWRARRVEKEG</sequence>
<dbReference type="PROSITE" id="PS50850">
    <property type="entry name" value="MFS"/>
    <property type="match status" value="1"/>
</dbReference>
<dbReference type="Gene3D" id="1.20.1250.20">
    <property type="entry name" value="MFS general substrate transporter like domains"/>
    <property type="match status" value="1"/>
</dbReference>
<feature type="transmembrane region" description="Helical" evidence="5">
    <location>
        <begin position="169"/>
        <end position="190"/>
    </location>
</feature>